<sequence>MRYTMGMHLLNFPKNIDTDKFLTNYWQKKPLLFRQALPDFKCHIEADELAGMACDEEIESRLVLEKHGATPWEARYGPFAESLFAELPESHWTLLVQDVDKYIPEVAELLDYFRFIPDWRLDDIMISYAVDQGSVGPHTDDYDVFLLQAKGCRRWKIHTRAVDENDYIPGLDLRILPQFEAEQEWLLEEGDMLYLPPNVAHWGIAEGEAITCSVGFRAPTWQDIASSWFESWIEQQLPKQRYRDPALKPQIAPAEIKPVALEGFKAKLQSCLDRLDRDERWFGRLVTETKPHLQVIPVEQPLTEQTFLNRFREQAVIHRNSHSRMAFSRYEKDGLDTLYINGNSYTLPSSSGEFLPVITHYRDLHFGYLQEWLEQPEYLSLLCRLYNEGHFLFSDDH</sequence>
<proteinExistence type="predicted"/>
<dbReference type="Pfam" id="PF20514">
    <property type="entry name" value="WHD_ROXA"/>
    <property type="match status" value="1"/>
</dbReference>
<keyword evidence="5" id="KW-0408">Iron</keyword>
<evidence type="ECO:0000256" key="2">
    <source>
        <dbReference type="ARBA" id="ARBA00022723"/>
    </source>
</evidence>
<dbReference type="Gene3D" id="3.40.366.30">
    <property type="entry name" value="50S ribosomal protein L16 arginine hydroxylase, Chain A, Domain 2"/>
    <property type="match status" value="1"/>
</dbReference>
<evidence type="ECO:0000256" key="1">
    <source>
        <dbReference type="ARBA" id="ARBA00001954"/>
    </source>
</evidence>
<dbReference type="STRING" id="1818881.A3196_13065"/>
<evidence type="ECO:0000256" key="4">
    <source>
        <dbReference type="ARBA" id="ARBA00023002"/>
    </source>
</evidence>
<dbReference type="SUPFAM" id="SSF51197">
    <property type="entry name" value="Clavaminate synthase-like"/>
    <property type="match status" value="1"/>
</dbReference>
<reference evidence="7 8" key="1">
    <citation type="submission" date="2016-03" db="EMBL/GenBank/DDBJ databases">
        <title>Chemosynthetic sulphur-oxidizing symbionts of marine invertebrate animals are capable of nitrogen fixation.</title>
        <authorList>
            <person name="Petersen J.M."/>
            <person name="Kemper A."/>
            <person name="Gruber-Vodicka H."/>
            <person name="Cardini U."/>
            <person name="Geest Mvander."/>
            <person name="Kleiner M."/>
            <person name="Bulgheresi S."/>
            <person name="Fussmann M."/>
            <person name="Herbold C."/>
            <person name="Seah B.K.B."/>
            <person name="Antony C.Paul."/>
            <person name="Liu D."/>
            <person name="Belitz A."/>
            <person name="Weber M."/>
        </authorList>
    </citation>
    <scope>NUCLEOTIDE SEQUENCE [LARGE SCALE GENOMIC DNA]</scope>
    <source>
        <strain evidence="7">G_D</strain>
    </source>
</reference>
<gene>
    <name evidence="7" type="ORF">A3196_13065</name>
</gene>
<dbReference type="PROSITE" id="PS51184">
    <property type="entry name" value="JMJC"/>
    <property type="match status" value="1"/>
</dbReference>
<dbReference type="EMBL" id="LVJZ01000003">
    <property type="protein sequence ID" value="ODB98625.1"/>
    <property type="molecule type" value="Genomic_DNA"/>
</dbReference>
<keyword evidence="2" id="KW-0479">Metal-binding</keyword>
<comment type="cofactor">
    <cofactor evidence="1">
        <name>Fe(2+)</name>
        <dbReference type="ChEBI" id="CHEBI:29033"/>
    </cofactor>
</comment>
<dbReference type="PANTHER" id="PTHR13096">
    <property type="entry name" value="MINA53 MYC INDUCED NUCLEAR ANTIGEN"/>
    <property type="match status" value="1"/>
</dbReference>
<dbReference type="InterPro" id="IPR003347">
    <property type="entry name" value="JmjC_dom"/>
</dbReference>
<keyword evidence="3" id="KW-0223">Dioxygenase</keyword>
<name>A0A1E2UVN6_9GAMM</name>
<dbReference type="Proteomes" id="UP000094849">
    <property type="component" value="Unassembled WGS sequence"/>
</dbReference>
<comment type="caution">
    <text evidence="7">The sequence shown here is derived from an EMBL/GenBank/DDBJ whole genome shotgun (WGS) entry which is preliminary data.</text>
</comment>
<evidence type="ECO:0000313" key="7">
    <source>
        <dbReference type="EMBL" id="ODB98625.1"/>
    </source>
</evidence>
<keyword evidence="8" id="KW-1185">Reference proteome</keyword>
<dbReference type="GO" id="GO:0046872">
    <property type="term" value="F:metal ion binding"/>
    <property type="evidence" value="ECO:0007669"/>
    <property type="project" value="UniProtKB-KW"/>
</dbReference>
<evidence type="ECO:0000256" key="5">
    <source>
        <dbReference type="ARBA" id="ARBA00023004"/>
    </source>
</evidence>
<protein>
    <submittedName>
        <fullName evidence="7">Cupin</fullName>
    </submittedName>
</protein>
<evidence type="ECO:0000313" key="8">
    <source>
        <dbReference type="Proteomes" id="UP000094849"/>
    </source>
</evidence>
<dbReference type="AlphaFoldDB" id="A0A1E2UVN6"/>
<dbReference type="InterPro" id="IPR039994">
    <property type="entry name" value="NO66-like"/>
</dbReference>
<dbReference type="Gene3D" id="2.60.120.650">
    <property type="entry name" value="Cupin"/>
    <property type="match status" value="1"/>
</dbReference>
<organism evidence="7 8">
    <name type="scientific">Candidatus Thiodiazotropha endoloripes</name>
    <dbReference type="NCBI Taxonomy" id="1818881"/>
    <lineage>
        <taxon>Bacteria</taxon>
        <taxon>Pseudomonadati</taxon>
        <taxon>Pseudomonadota</taxon>
        <taxon>Gammaproteobacteria</taxon>
        <taxon>Chromatiales</taxon>
        <taxon>Sedimenticolaceae</taxon>
        <taxon>Candidatus Thiodiazotropha</taxon>
    </lineage>
</organism>
<dbReference type="InterPro" id="IPR046799">
    <property type="entry name" value="ROXA-like_wH"/>
</dbReference>
<dbReference type="GO" id="GO:0016706">
    <property type="term" value="F:2-oxoglutarate-dependent dioxygenase activity"/>
    <property type="evidence" value="ECO:0007669"/>
    <property type="project" value="TreeGrafter"/>
</dbReference>
<dbReference type="SMART" id="SM00558">
    <property type="entry name" value="JmjC"/>
    <property type="match status" value="1"/>
</dbReference>
<accession>A0A1E2UVN6</accession>
<evidence type="ECO:0000259" key="6">
    <source>
        <dbReference type="PROSITE" id="PS51184"/>
    </source>
</evidence>
<keyword evidence="4" id="KW-0560">Oxidoreductase</keyword>
<dbReference type="PANTHER" id="PTHR13096:SF8">
    <property type="entry name" value="RIBOSOMAL OXYGENASE 1"/>
    <property type="match status" value="1"/>
</dbReference>
<dbReference type="Pfam" id="PF08007">
    <property type="entry name" value="JmjC_2"/>
    <property type="match status" value="1"/>
</dbReference>
<evidence type="ECO:0000256" key="3">
    <source>
        <dbReference type="ARBA" id="ARBA00022964"/>
    </source>
</evidence>
<feature type="domain" description="JmjC" evidence="6">
    <location>
        <begin position="105"/>
        <end position="233"/>
    </location>
</feature>